<sequence>MRVFLPLLLIQSIFLVACGSSSLTSEMPAKVYSYQCESGEVIEASYPSTELAIIEYKGKQHQMSISVAASGSRYVNNDLVWWTKGQGKGVAGTLFLHQNNQTGDLLETCITE</sequence>
<dbReference type="SUPFAM" id="SSF141488">
    <property type="entry name" value="YdhA-like"/>
    <property type="match status" value="1"/>
</dbReference>
<proteinExistence type="predicted"/>
<keyword evidence="3" id="KW-0564">Palmitate</keyword>
<dbReference type="EMBL" id="BSOR01000029">
    <property type="protein sequence ID" value="GLR64262.1"/>
    <property type="molecule type" value="Genomic_DNA"/>
</dbReference>
<evidence type="ECO:0000259" key="6">
    <source>
        <dbReference type="Pfam" id="PF09864"/>
    </source>
</evidence>
<dbReference type="InterPro" id="IPR036328">
    <property type="entry name" value="MliC_sf"/>
</dbReference>
<feature type="domain" description="C-type lysozyme inhibitor" evidence="6">
    <location>
        <begin position="34"/>
        <end position="86"/>
    </location>
</feature>
<evidence type="ECO:0000256" key="1">
    <source>
        <dbReference type="ARBA" id="ARBA00022729"/>
    </source>
</evidence>
<dbReference type="InterPro" id="IPR018660">
    <property type="entry name" value="MliC"/>
</dbReference>
<keyword evidence="4" id="KW-0449">Lipoprotein</keyword>
<dbReference type="PROSITE" id="PS51257">
    <property type="entry name" value="PROKAR_LIPOPROTEIN"/>
    <property type="match status" value="1"/>
</dbReference>
<feature type="chain" id="PRO_5045237889" description="C-type lysozyme inhibitor domain-containing protein" evidence="5">
    <location>
        <begin position="18"/>
        <end position="112"/>
    </location>
</feature>
<organism evidence="7 8">
    <name type="scientific">Marinospirillum insulare</name>
    <dbReference type="NCBI Taxonomy" id="217169"/>
    <lineage>
        <taxon>Bacteria</taxon>
        <taxon>Pseudomonadati</taxon>
        <taxon>Pseudomonadota</taxon>
        <taxon>Gammaproteobacteria</taxon>
        <taxon>Oceanospirillales</taxon>
        <taxon>Oceanospirillaceae</taxon>
        <taxon>Marinospirillum</taxon>
    </lineage>
</organism>
<evidence type="ECO:0000256" key="2">
    <source>
        <dbReference type="ARBA" id="ARBA00023136"/>
    </source>
</evidence>
<evidence type="ECO:0000256" key="3">
    <source>
        <dbReference type="ARBA" id="ARBA00023139"/>
    </source>
</evidence>
<reference evidence="8" key="1">
    <citation type="journal article" date="2019" name="Int. J. Syst. Evol. Microbiol.">
        <title>The Global Catalogue of Microorganisms (GCM) 10K type strain sequencing project: providing services to taxonomists for standard genome sequencing and annotation.</title>
        <authorList>
            <consortium name="The Broad Institute Genomics Platform"/>
            <consortium name="The Broad Institute Genome Sequencing Center for Infectious Disease"/>
            <person name="Wu L."/>
            <person name="Ma J."/>
        </authorList>
    </citation>
    <scope>NUCLEOTIDE SEQUENCE [LARGE SCALE GENOMIC DNA]</scope>
    <source>
        <strain evidence="8">NBRC 100033</strain>
    </source>
</reference>
<gene>
    <name evidence="7" type="ORF">GCM10007878_17000</name>
</gene>
<name>A0ABQ5ZXT6_9GAMM</name>
<evidence type="ECO:0000256" key="5">
    <source>
        <dbReference type="SAM" id="SignalP"/>
    </source>
</evidence>
<keyword evidence="8" id="KW-1185">Reference proteome</keyword>
<protein>
    <recommendedName>
        <fullName evidence="6">C-type lysozyme inhibitor domain-containing protein</fullName>
    </recommendedName>
</protein>
<evidence type="ECO:0000313" key="8">
    <source>
        <dbReference type="Proteomes" id="UP001156682"/>
    </source>
</evidence>
<evidence type="ECO:0000313" key="7">
    <source>
        <dbReference type="EMBL" id="GLR64262.1"/>
    </source>
</evidence>
<keyword evidence="1 5" id="KW-0732">Signal</keyword>
<evidence type="ECO:0000256" key="4">
    <source>
        <dbReference type="ARBA" id="ARBA00023288"/>
    </source>
</evidence>
<dbReference type="Gene3D" id="2.40.128.200">
    <property type="match status" value="1"/>
</dbReference>
<dbReference type="Proteomes" id="UP001156682">
    <property type="component" value="Unassembled WGS sequence"/>
</dbReference>
<dbReference type="RefSeq" id="WP_027851486.1">
    <property type="nucleotide sequence ID" value="NZ_BSOR01000029.1"/>
</dbReference>
<keyword evidence="2" id="KW-0472">Membrane</keyword>
<accession>A0ABQ5ZXT6</accession>
<feature type="signal peptide" evidence="5">
    <location>
        <begin position="1"/>
        <end position="17"/>
    </location>
</feature>
<comment type="caution">
    <text evidence="7">The sequence shown here is derived from an EMBL/GenBank/DDBJ whole genome shotgun (WGS) entry which is preliminary data.</text>
</comment>
<dbReference type="Pfam" id="PF09864">
    <property type="entry name" value="MliC"/>
    <property type="match status" value="1"/>
</dbReference>